<evidence type="ECO:0000313" key="9">
    <source>
        <dbReference type="EMBL" id="GGB91003.1"/>
    </source>
</evidence>
<feature type="signal peptide" evidence="7">
    <location>
        <begin position="1"/>
        <end position="21"/>
    </location>
</feature>
<dbReference type="EMBL" id="BMIJ01000003">
    <property type="protein sequence ID" value="GGB91003.1"/>
    <property type="molecule type" value="Genomic_DNA"/>
</dbReference>
<dbReference type="PROSITE" id="PS50106">
    <property type="entry name" value="PDZ"/>
    <property type="match status" value="1"/>
</dbReference>
<dbReference type="InterPro" id="IPR036034">
    <property type="entry name" value="PDZ_sf"/>
</dbReference>
<dbReference type="InterPro" id="IPR051156">
    <property type="entry name" value="Mito/Outer_Membr_Metalloprot"/>
</dbReference>
<dbReference type="CDD" id="cd07342">
    <property type="entry name" value="M48C_Oma1_like"/>
    <property type="match status" value="1"/>
</dbReference>
<name>A0ABQ1KCG6_9GAMM</name>
<dbReference type="InterPro" id="IPR001478">
    <property type="entry name" value="PDZ"/>
</dbReference>
<dbReference type="RefSeq" id="WP_188747161.1">
    <property type="nucleotide sequence ID" value="NZ_BMIJ01000003.1"/>
</dbReference>
<dbReference type="Proteomes" id="UP000629025">
    <property type="component" value="Unassembled WGS sequence"/>
</dbReference>
<gene>
    <name evidence="9" type="ORF">GCM10011352_16310</name>
</gene>
<dbReference type="PANTHER" id="PTHR22726:SF1">
    <property type="entry name" value="METALLOENDOPEPTIDASE OMA1, MITOCHONDRIAL"/>
    <property type="match status" value="1"/>
</dbReference>
<organism evidence="9 10">
    <name type="scientific">Marinobacterium zhoushanense</name>
    <dbReference type="NCBI Taxonomy" id="1679163"/>
    <lineage>
        <taxon>Bacteria</taxon>
        <taxon>Pseudomonadati</taxon>
        <taxon>Pseudomonadota</taxon>
        <taxon>Gammaproteobacteria</taxon>
        <taxon>Oceanospirillales</taxon>
        <taxon>Oceanospirillaceae</taxon>
        <taxon>Marinobacterium</taxon>
    </lineage>
</organism>
<dbReference type="Gene3D" id="3.30.2010.10">
    <property type="entry name" value="Metalloproteases ('zincins'), catalytic domain"/>
    <property type="match status" value="1"/>
</dbReference>
<accession>A0ABQ1KCG6</accession>
<reference evidence="10" key="1">
    <citation type="journal article" date="2019" name="Int. J. Syst. Evol. Microbiol.">
        <title>The Global Catalogue of Microorganisms (GCM) 10K type strain sequencing project: providing services to taxonomists for standard genome sequencing and annotation.</title>
        <authorList>
            <consortium name="The Broad Institute Genomics Platform"/>
            <consortium name="The Broad Institute Genome Sequencing Center for Infectious Disease"/>
            <person name="Wu L."/>
            <person name="Ma J."/>
        </authorList>
    </citation>
    <scope>NUCLEOTIDE SEQUENCE [LARGE SCALE GENOMIC DNA]</scope>
    <source>
        <strain evidence="10">CGMCC 1.15341</strain>
    </source>
</reference>
<comment type="caution">
    <text evidence="9">The sequence shown here is derived from an EMBL/GenBank/DDBJ whole genome shotgun (WGS) entry which is preliminary data.</text>
</comment>
<protein>
    <recommendedName>
        <fullName evidence="8">PDZ domain-containing protein</fullName>
    </recommendedName>
</protein>
<dbReference type="PANTHER" id="PTHR22726">
    <property type="entry name" value="METALLOENDOPEPTIDASE OMA1"/>
    <property type="match status" value="1"/>
</dbReference>
<keyword evidence="2" id="KW-0479">Metal-binding</keyword>
<evidence type="ECO:0000256" key="5">
    <source>
        <dbReference type="ARBA" id="ARBA00023049"/>
    </source>
</evidence>
<evidence type="ECO:0000256" key="3">
    <source>
        <dbReference type="ARBA" id="ARBA00022801"/>
    </source>
</evidence>
<evidence type="ECO:0000256" key="7">
    <source>
        <dbReference type="SAM" id="SignalP"/>
    </source>
</evidence>
<keyword evidence="5 6" id="KW-0482">Metalloprotease</keyword>
<comment type="similarity">
    <text evidence="6">Belongs to the peptidase M48 family.</text>
</comment>
<feature type="domain" description="PDZ" evidence="8">
    <location>
        <begin position="68"/>
        <end position="139"/>
    </location>
</feature>
<dbReference type="InterPro" id="IPR041489">
    <property type="entry name" value="PDZ_6"/>
</dbReference>
<evidence type="ECO:0000256" key="1">
    <source>
        <dbReference type="ARBA" id="ARBA00022670"/>
    </source>
</evidence>
<dbReference type="Pfam" id="PF17820">
    <property type="entry name" value="PDZ_6"/>
    <property type="match status" value="1"/>
</dbReference>
<dbReference type="PROSITE" id="PS51257">
    <property type="entry name" value="PROKAR_LIPOPROTEIN"/>
    <property type="match status" value="1"/>
</dbReference>
<evidence type="ECO:0000256" key="4">
    <source>
        <dbReference type="ARBA" id="ARBA00022833"/>
    </source>
</evidence>
<dbReference type="Gene3D" id="2.30.42.10">
    <property type="match status" value="1"/>
</dbReference>
<keyword evidence="3 6" id="KW-0378">Hydrolase</keyword>
<keyword evidence="10" id="KW-1185">Reference proteome</keyword>
<sequence length="351" mass="38411">MRHSFKTALLFACGLSMGGCATPTTQSVSLNANLTNDEILYQQELKLRRVMEYQQRIERIGAPLLKAALPFCEDNRTGYLGLKVDNISAWPDEYRKIALKTLELDEALKVTGVTPGSAAERADVRVGDMLLAVDGKTTIGGPGAVDDYKQMVQRAGNVSIKLDLLRGEERLTRELKPDPACNYTLHVVMDNAINAYADGQNVIITSGLIRFAESDAEVAMVLAHEIAHNAMKHLEAKQSNISAASLLDILVAAYGVNTRGLFANLGGQAFTKEFEQEADYVGLYILARADVPMNGLSDFWRRMAAESPDANSNSIFRTHPISAKRTLAIEQASAEIDGKRTRGEQLLPKAR</sequence>
<keyword evidence="1 6" id="KW-0645">Protease</keyword>
<dbReference type="SMART" id="SM00228">
    <property type="entry name" value="PDZ"/>
    <property type="match status" value="1"/>
</dbReference>
<dbReference type="Pfam" id="PF01435">
    <property type="entry name" value="Peptidase_M48"/>
    <property type="match status" value="1"/>
</dbReference>
<evidence type="ECO:0000256" key="2">
    <source>
        <dbReference type="ARBA" id="ARBA00022723"/>
    </source>
</evidence>
<keyword evidence="4 6" id="KW-0862">Zinc</keyword>
<dbReference type="SUPFAM" id="SSF50156">
    <property type="entry name" value="PDZ domain-like"/>
    <property type="match status" value="1"/>
</dbReference>
<evidence type="ECO:0000259" key="8">
    <source>
        <dbReference type="PROSITE" id="PS50106"/>
    </source>
</evidence>
<evidence type="ECO:0000256" key="6">
    <source>
        <dbReference type="RuleBase" id="RU003983"/>
    </source>
</evidence>
<keyword evidence="7" id="KW-0732">Signal</keyword>
<dbReference type="InterPro" id="IPR001915">
    <property type="entry name" value="Peptidase_M48"/>
</dbReference>
<proteinExistence type="inferred from homology"/>
<comment type="cofactor">
    <cofactor evidence="6">
        <name>Zn(2+)</name>
        <dbReference type="ChEBI" id="CHEBI:29105"/>
    </cofactor>
    <text evidence="6">Binds 1 zinc ion per subunit.</text>
</comment>
<evidence type="ECO:0000313" key="10">
    <source>
        <dbReference type="Proteomes" id="UP000629025"/>
    </source>
</evidence>
<feature type="chain" id="PRO_5046258096" description="PDZ domain-containing protein" evidence="7">
    <location>
        <begin position="22"/>
        <end position="351"/>
    </location>
</feature>